<dbReference type="Pfam" id="PF01323">
    <property type="entry name" value="DSBA"/>
    <property type="match status" value="1"/>
</dbReference>
<dbReference type="PANTHER" id="PTHR42943:SF2">
    <property type="entry name" value="GLUTATHIONE S-TRANSFERASE KAPPA 1"/>
    <property type="match status" value="1"/>
</dbReference>
<dbReference type="InterPro" id="IPR051924">
    <property type="entry name" value="GST_Kappa/NadH"/>
</dbReference>
<name>A0A381RER4_9ZZZZ</name>
<evidence type="ECO:0000313" key="2">
    <source>
        <dbReference type="EMBL" id="SUZ89724.1"/>
    </source>
</evidence>
<gene>
    <name evidence="2" type="ORF">METZ01_LOCUS42578</name>
</gene>
<dbReference type="SUPFAM" id="SSF52833">
    <property type="entry name" value="Thioredoxin-like"/>
    <property type="match status" value="2"/>
</dbReference>
<feature type="domain" description="DSBA-like thioredoxin" evidence="1">
    <location>
        <begin position="247"/>
        <end position="436"/>
    </location>
</feature>
<dbReference type="Gene3D" id="3.40.30.10">
    <property type="entry name" value="Glutaredoxin"/>
    <property type="match status" value="2"/>
</dbReference>
<accession>A0A381RER4</accession>
<dbReference type="GO" id="GO:0016491">
    <property type="term" value="F:oxidoreductase activity"/>
    <property type="evidence" value="ECO:0007669"/>
    <property type="project" value="InterPro"/>
</dbReference>
<dbReference type="InterPro" id="IPR001853">
    <property type="entry name" value="DSBA-like_thioredoxin_dom"/>
</dbReference>
<sequence length="444" mass="51897">MNIIKWFKLEFRSLYMRRMLSFEAQQKNSLRREEKRQKENRSHTVYYFHEVNDPYSHLCAQILKPLTDHYEIDLVPLIVGKPPKSSTPETEMLMTHSIEDAAMIAPYYNLQFHPLTSEIDHQSIEVAQSILVNCDQSKFINTAVRVGEALWSGNSDELHSMNDSKNHLNNNHLSSVIKKNNMTRKKMGHYFGGVFAYEGECYWGIDRLPHLEKRLTEVGAKKGDKEGTVMSKKYSVVNKKQWPELYLDIFWSGRSPYSYLAMKPLAELREKYNVELRYQIIQPMVMRGMKINPEKGLYIVKDCMRIANENNIPFGNIIDPVGEAVERCYSMFDYVRKNRKEEQYLHAFAKAVWAEGKHGYLTSTLKTIINKIDLDWEEAKTELDSTNWTNETDKNRETLYKLGKWGPPTMSLSNSEGENLITVWGQDRIWLIEETIKLMQVSHN</sequence>
<dbReference type="PANTHER" id="PTHR42943">
    <property type="entry name" value="GLUTATHIONE S-TRANSFERASE KAPPA"/>
    <property type="match status" value="1"/>
</dbReference>
<dbReference type="AlphaFoldDB" id="A0A381RER4"/>
<evidence type="ECO:0000259" key="1">
    <source>
        <dbReference type="Pfam" id="PF01323"/>
    </source>
</evidence>
<reference evidence="2" key="1">
    <citation type="submission" date="2018-05" db="EMBL/GenBank/DDBJ databases">
        <authorList>
            <person name="Lanie J.A."/>
            <person name="Ng W.-L."/>
            <person name="Kazmierczak K.M."/>
            <person name="Andrzejewski T.M."/>
            <person name="Davidsen T.M."/>
            <person name="Wayne K.J."/>
            <person name="Tettelin H."/>
            <person name="Glass J.I."/>
            <person name="Rusch D."/>
            <person name="Podicherti R."/>
            <person name="Tsui H.-C.T."/>
            <person name="Winkler M.E."/>
        </authorList>
    </citation>
    <scope>NUCLEOTIDE SEQUENCE</scope>
</reference>
<dbReference type="EMBL" id="UINC01001836">
    <property type="protein sequence ID" value="SUZ89724.1"/>
    <property type="molecule type" value="Genomic_DNA"/>
</dbReference>
<organism evidence="2">
    <name type="scientific">marine metagenome</name>
    <dbReference type="NCBI Taxonomy" id="408172"/>
    <lineage>
        <taxon>unclassified sequences</taxon>
        <taxon>metagenomes</taxon>
        <taxon>ecological metagenomes</taxon>
    </lineage>
</organism>
<protein>
    <recommendedName>
        <fullName evidence="1">DSBA-like thioredoxin domain-containing protein</fullName>
    </recommendedName>
</protein>
<proteinExistence type="predicted"/>
<dbReference type="InterPro" id="IPR036249">
    <property type="entry name" value="Thioredoxin-like_sf"/>
</dbReference>